<evidence type="ECO:0000256" key="5">
    <source>
        <dbReference type="ARBA" id="ARBA00022824"/>
    </source>
</evidence>
<evidence type="ECO:0000256" key="1">
    <source>
        <dbReference type="ARBA" id="ARBA00004115"/>
    </source>
</evidence>
<keyword evidence="5" id="KW-0256">Endoplasmic reticulum</keyword>
<comment type="subcellular location">
    <subcellularLocation>
        <location evidence="1">Endoplasmic reticulum membrane</location>
        <topology evidence="1">Single-pass type I membrane protein</topology>
    </subcellularLocation>
    <subcellularLocation>
        <location evidence="8">Membrane</location>
        <topology evidence="8">Single-pass type I membrane protein</topology>
    </subcellularLocation>
</comment>
<dbReference type="Proteomes" id="UP000710432">
    <property type="component" value="Unassembled WGS sequence"/>
</dbReference>
<evidence type="ECO:0000256" key="2">
    <source>
        <dbReference type="ARBA" id="ARBA00007104"/>
    </source>
</evidence>
<proteinExistence type="inferred from homology"/>
<evidence type="ECO:0000313" key="10">
    <source>
        <dbReference type="EMBL" id="KAH0517477.1"/>
    </source>
</evidence>
<evidence type="ECO:0000256" key="7">
    <source>
        <dbReference type="ARBA" id="ARBA00023136"/>
    </source>
</evidence>
<reference evidence="10" key="1">
    <citation type="submission" date="2020-03" db="EMBL/GenBank/DDBJ databases">
        <title>Studies in the Genomics of Life Span.</title>
        <authorList>
            <person name="Glass D."/>
        </authorList>
    </citation>
    <scope>NUCLEOTIDE SEQUENCE</scope>
    <source>
        <strain evidence="10">LTLLF</strain>
        <tissue evidence="10">Muscle</tissue>
    </source>
</reference>
<dbReference type="InterPro" id="IPR009038">
    <property type="entry name" value="GOLD_dom"/>
</dbReference>
<gene>
    <name evidence="10" type="ORF">LTLLF_120580</name>
</gene>
<evidence type="ECO:0000313" key="11">
    <source>
        <dbReference type="Proteomes" id="UP000710432"/>
    </source>
</evidence>
<organism evidence="10 11">
    <name type="scientific">Microtus ochrogaster</name>
    <name type="common">Prairie vole</name>
    <dbReference type="NCBI Taxonomy" id="79684"/>
    <lineage>
        <taxon>Eukaryota</taxon>
        <taxon>Metazoa</taxon>
        <taxon>Chordata</taxon>
        <taxon>Craniata</taxon>
        <taxon>Vertebrata</taxon>
        <taxon>Euteleostomi</taxon>
        <taxon>Mammalia</taxon>
        <taxon>Eutheria</taxon>
        <taxon>Euarchontoglires</taxon>
        <taxon>Glires</taxon>
        <taxon>Rodentia</taxon>
        <taxon>Myomorpha</taxon>
        <taxon>Muroidea</taxon>
        <taxon>Cricetidae</taxon>
        <taxon>Arvicolinae</taxon>
        <taxon>Microtus</taxon>
    </lineage>
</organism>
<dbReference type="PROSITE" id="PS50866">
    <property type="entry name" value="GOLD"/>
    <property type="match status" value="1"/>
</dbReference>
<evidence type="ECO:0000256" key="3">
    <source>
        <dbReference type="ARBA" id="ARBA00022692"/>
    </source>
</evidence>
<evidence type="ECO:0000256" key="8">
    <source>
        <dbReference type="RuleBase" id="RU003827"/>
    </source>
</evidence>
<accession>A0A8J6L7G0</accession>
<comment type="similarity">
    <text evidence="2 8">Belongs to the EMP24/GP25L family.</text>
</comment>
<sequence>MATELGMRVVGTPPGLSLGRGMRAFLLLLWFAARGDALYFHIGETEKKCFIEEIPDETMVIGNYRTQLYDKQREEYQPATPGLGMFVEVKDPEDKVILARQYGSEGRFTFTSHTHSS</sequence>
<keyword evidence="7" id="KW-0472">Membrane</keyword>
<dbReference type="PANTHER" id="PTHR22811">
    <property type="entry name" value="TRANSMEMBRANE EMP24 DOMAIN-CONTAINING PROTEIN"/>
    <property type="match status" value="1"/>
</dbReference>
<dbReference type="EMBL" id="JAATJU010015768">
    <property type="protein sequence ID" value="KAH0517477.1"/>
    <property type="molecule type" value="Genomic_DNA"/>
</dbReference>
<evidence type="ECO:0000256" key="6">
    <source>
        <dbReference type="ARBA" id="ARBA00022989"/>
    </source>
</evidence>
<keyword evidence="4" id="KW-0732">Signal</keyword>
<evidence type="ECO:0000259" key="9">
    <source>
        <dbReference type="PROSITE" id="PS50866"/>
    </source>
</evidence>
<dbReference type="AlphaFoldDB" id="A0A8J6L7G0"/>
<dbReference type="Pfam" id="PF01105">
    <property type="entry name" value="EMP24_GP25L"/>
    <property type="match status" value="1"/>
</dbReference>
<keyword evidence="6" id="KW-1133">Transmembrane helix</keyword>
<comment type="caution">
    <text evidence="10">The sequence shown here is derived from an EMBL/GenBank/DDBJ whole genome shotgun (WGS) entry which is preliminary data.</text>
</comment>
<name>A0A8J6L7G0_MICOH</name>
<feature type="domain" description="GOLD" evidence="9">
    <location>
        <begin position="47"/>
        <end position="117"/>
    </location>
</feature>
<protein>
    <submittedName>
        <fullName evidence="10">Transmembrane emp24 domain-containing protein 9</fullName>
    </submittedName>
</protein>
<dbReference type="InterPro" id="IPR015720">
    <property type="entry name" value="Emp24-like"/>
</dbReference>
<evidence type="ECO:0000256" key="4">
    <source>
        <dbReference type="ARBA" id="ARBA00022729"/>
    </source>
</evidence>
<keyword evidence="3 8" id="KW-0812">Transmembrane</keyword>
<dbReference type="GO" id="GO:0005789">
    <property type="term" value="C:endoplasmic reticulum membrane"/>
    <property type="evidence" value="ECO:0007669"/>
    <property type="project" value="UniProtKB-SubCell"/>
</dbReference>